<feature type="region of interest" description="Disordered" evidence="1">
    <location>
        <begin position="1"/>
        <end position="35"/>
    </location>
</feature>
<protein>
    <submittedName>
        <fullName evidence="2">Uncharacterized protein</fullName>
    </submittedName>
</protein>
<name>A0ABC8UL56_9AQUA</name>
<evidence type="ECO:0000256" key="1">
    <source>
        <dbReference type="SAM" id="MobiDB-lite"/>
    </source>
</evidence>
<proteinExistence type="predicted"/>
<accession>A0ABC8UL56</accession>
<gene>
    <name evidence="2" type="ORF">ILEXP_LOCUS51682</name>
</gene>
<dbReference type="AlphaFoldDB" id="A0ABC8UL56"/>
<evidence type="ECO:0000313" key="3">
    <source>
        <dbReference type="Proteomes" id="UP001642360"/>
    </source>
</evidence>
<evidence type="ECO:0000313" key="2">
    <source>
        <dbReference type="EMBL" id="CAK9181609.1"/>
    </source>
</evidence>
<sequence>MKRKINIAVGKSMTDKMVSTASSHGGNTGVNAKRKRRIRVTVEESLNVSDPDMGHNERTTVEYSVNILVPDLRHNVRTTGVSYA</sequence>
<dbReference type="Proteomes" id="UP001642360">
    <property type="component" value="Unassembled WGS sequence"/>
</dbReference>
<dbReference type="EMBL" id="CAUOFW020008098">
    <property type="protein sequence ID" value="CAK9181609.1"/>
    <property type="molecule type" value="Genomic_DNA"/>
</dbReference>
<organism evidence="2 3">
    <name type="scientific">Ilex paraguariensis</name>
    <name type="common">yerba mate</name>
    <dbReference type="NCBI Taxonomy" id="185542"/>
    <lineage>
        <taxon>Eukaryota</taxon>
        <taxon>Viridiplantae</taxon>
        <taxon>Streptophyta</taxon>
        <taxon>Embryophyta</taxon>
        <taxon>Tracheophyta</taxon>
        <taxon>Spermatophyta</taxon>
        <taxon>Magnoliopsida</taxon>
        <taxon>eudicotyledons</taxon>
        <taxon>Gunneridae</taxon>
        <taxon>Pentapetalae</taxon>
        <taxon>asterids</taxon>
        <taxon>campanulids</taxon>
        <taxon>Aquifoliales</taxon>
        <taxon>Aquifoliaceae</taxon>
        <taxon>Ilex</taxon>
    </lineage>
</organism>
<comment type="caution">
    <text evidence="2">The sequence shown here is derived from an EMBL/GenBank/DDBJ whole genome shotgun (WGS) entry which is preliminary data.</text>
</comment>
<reference evidence="2 3" key="1">
    <citation type="submission" date="2024-02" db="EMBL/GenBank/DDBJ databases">
        <authorList>
            <person name="Vignale AGUSTIN F."/>
            <person name="Sosa J E."/>
            <person name="Modenutti C."/>
        </authorList>
    </citation>
    <scope>NUCLEOTIDE SEQUENCE [LARGE SCALE GENOMIC DNA]</scope>
</reference>
<keyword evidence="3" id="KW-1185">Reference proteome</keyword>